<dbReference type="PANTHER" id="PTHR42709">
    <property type="entry name" value="ALKALINE PHOSPHATASE LIKE PROTEIN"/>
    <property type="match status" value="1"/>
</dbReference>
<dbReference type="RefSeq" id="WP_036870352.1">
    <property type="nucleotide sequence ID" value="NZ_JRNJ01000065.1"/>
</dbReference>
<protein>
    <submittedName>
        <fullName evidence="3">Membrane protein</fullName>
    </submittedName>
</protein>
<evidence type="ECO:0000256" key="1">
    <source>
        <dbReference type="SAM" id="Phobius"/>
    </source>
</evidence>
<comment type="caution">
    <text evidence="3">The sequence shown here is derived from an EMBL/GenBank/DDBJ whole genome shotgun (WGS) entry which is preliminary data.</text>
</comment>
<dbReference type="InterPro" id="IPR051311">
    <property type="entry name" value="DedA_domain"/>
</dbReference>
<evidence type="ECO:0000313" key="4">
    <source>
        <dbReference type="Proteomes" id="UP000029533"/>
    </source>
</evidence>
<feature type="transmembrane region" description="Helical" evidence="1">
    <location>
        <begin position="12"/>
        <end position="40"/>
    </location>
</feature>
<dbReference type="AlphaFoldDB" id="A0AAW3FDG6"/>
<dbReference type="EMBL" id="JRNJ01000065">
    <property type="protein sequence ID" value="KGF26166.1"/>
    <property type="molecule type" value="Genomic_DNA"/>
</dbReference>
<feature type="domain" description="VTT" evidence="2">
    <location>
        <begin position="32"/>
        <end position="142"/>
    </location>
</feature>
<name>A0AAW3FDG6_9BACT</name>
<dbReference type="Pfam" id="PF09335">
    <property type="entry name" value="VTT_dom"/>
    <property type="match status" value="1"/>
</dbReference>
<proteinExistence type="predicted"/>
<keyword evidence="1" id="KW-1133">Transmembrane helix</keyword>
<feature type="transmembrane region" description="Helical" evidence="1">
    <location>
        <begin position="124"/>
        <end position="149"/>
    </location>
</feature>
<keyword evidence="1" id="KW-0472">Membrane</keyword>
<gene>
    <name evidence="3" type="ORF">HMPREF2132_08380</name>
</gene>
<dbReference type="PANTHER" id="PTHR42709:SF4">
    <property type="entry name" value="INNER MEMBRANE PROTEIN YQAA"/>
    <property type="match status" value="1"/>
</dbReference>
<feature type="transmembrane region" description="Helical" evidence="1">
    <location>
        <begin position="46"/>
        <end position="66"/>
    </location>
</feature>
<dbReference type="InterPro" id="IPR032816">
    <property type="entry name" value="VTT_dom"/>
</dbReference>
<sequence>MDFLTHILLDYGYWGMFLSALLAGSVLPFSSEVVLVGLIASGLDPILLLIYGTTGNVLGGLINYGLGRMGKLEWLQRYFHVSQKSLDRAQRFMAGRGSWMGFFAFLPIIGSAITVVLGLTRSNIVITILSMTIGKAIRYAIIIWGTGIFT</sequence>
<evidence type="ECO:0000259" key="2">
    <source>
        <dbReference type="Pfam" id="PF09335"/>
    </source>
</evidence>
<evidence type="ECO:0000313" key="3">
    <source>
        <dbReference type="EMBL" id="KGF26166.1"/>
    </source>
</evidence>
<accession>A0AAW3FDG6</accession>
<feature type="transmembrane region" description="Helical" evidence="1">
    <location>
        <begin position="98"/>
        <end position="118"/>
    </location>
</feature>
<organism evidence="3 4">
    <name type="scientific">Prevotella histicola JCM 15637 = DNF00424</name>
    <dbReference type="NCBI Taxonomy" id="1236504"/>
    <lineage>
        <taxon>Bacteria</taxon>
        <taxon>Pseudomonadati</taxon>
        <taxon>Bacteroidota</taxon>
        <taxon>Bacteroidia</taxon>
        <taxon>Bacteroidales</taxon>
        <taxon>Prevotellaceae</taxon>
        <taxon>Prevotella</taxon>
    </lineage>
</organism>
<reference evidence="3 4" key="1">
    <citation type="submission" date="2014-07" db="EMBL/GenBank/DDBJ databases">
        <authorList>
            <person name="McCorrison J."/>
            <person name="Sanka R."/>
            <person name="Torralba M."/>
            <person name="Gillis M."/>
            <person name="Haft D.H."/>
            <person name="Methe B."/>
            <person name="Sutton G."/>
            <person name="Nelson K.E."/>
        </authorList>
    </citation>
    <scope>NUCLEOTIDE SEQUENCE [LARGE SCALE GENOMIC DNA]</scope>
    <source>
        <strain evidence="3 4">DNF00424</strain>
    </source>
</reference>
<keyword evidence="1" id="KW-0812">Transmembrane</keyword>
<dbReference type="Proteomes" id="UP000029533">
    <property type="component" value="Unassembled WGS sequence"/>
</dbReference>